<reference evidence="1" key="1">
    <citation type="submission" date="2022-07" db="EMBL/GenBank/DDBJ databases">
        <title>The genome of Lyophyllum shimeji provides insight into the initial evolution of ectomycorrhizal fungal genome.</title>
        <authorList>
            <person name="Kobayashi Y."/>
            <person name="Shibata T."/>
            <person name="Hirakawa H."/>
            <person name="Shigenobu S."/>
            <person name="Nishiyama T."/>
            <person name="Yamada A."/>
            <person name="Hasebe M."/>
            <person name="Kawaguchi M."/>
        </authorList>
    </citation>
    <scope>NUCLEOTIDE SEQUENCE</scope>
    <source>
        <strain evidence="1">AT787</strain>
    </source>
</reference>
<dbReference type="Proteomes" id="UP001063166">
    <property type="component" value="Unassembled WGS sequence"/>
</dbReference>
<sequence>MTNRNIGASNSTLAEAKRYFCSNSVAQKDRYGESDQQWVVQGVCQLPGTVVTDLQHSKSSQLAGLK</sequence>
<organism evidence="1 2">
    <name type="scientific">Lyophyllum shimeji</name>
    <name type="common">Hon-shimeji</name>
    <name type="synonym">Tricholoma shimeji</name>
    <dbReference type="NCBI Taxonomy" id="47721"/>
    <lineage>
        <taxon>Eukaryota</taxon>
        <taxon>Fungi</taxon>
        <taxon>Dikarya</taxon>
        <taxon>Basidiomycota</taxon>
        <taxon>Agaricomycotina</taxon>
        <taxon>Agaricomycetes</taxon>
        <taxon>Agaricomycetidae</taxon>
        <taxon>Agaricales</taxon>
        <taxon>Tricholomatineae</taxon>
        <taxon>Lyophyllaceae</taxon>
        <taxon>Lyophyllum</taxon>
    </lineage>
</organism>
<dbReference type="EMBL" id="BRPK01000012">
    <property type="protein sequence ID" value="GLB42579.1"/>
    <property type="molecule type" value="Genomic_DNA"/>
</dbReference>
<evidence type="ECO:0000313" key="1">
    <source>
        <dbReference type="EMBL" id="GLB42579.1"/>
    </source>
</evidence>
<dbReference type="AlphaFoldDB" id="A0A9P3UPB9"/>
<accession>A0A9P3UPB9</accession>
<comment type="caution">
    <text evidence="1">The sequence shown here is derived from an EMBL/GenBank/DDBJ whole genome shotgun (WGS) entry which is preliminary data.</text>
</comment>
<protein>
    <submittedName>
        <fullName evidence="1">Uncharacterized protein</fullName>
    </submittedName>
</protein>
<gene>
    <name evidence="1" type="ORF">LshimejAT787_1200280</name>
</gene>
<keyword evidence="2" id="KW-1185">Reference proteome</keyword>
<proteinExistence type="predicted"/>
<evidence type="ECO:0000313" key="2">
    <source>
        <dbReference type="Proteomes" id="UP001063166"/>
    </source>
</evidence>
<name>A0A9P3UPB9_LYOSH</name>